<keyword evidence="2" id="KW-1185">Reference proteome</keyword>
<dbReference type="EMBL" id="BAEN01000076">
    <property type="protein sequence ID" value="GAC16634.1"/>
    <property type="molecule type" value="Genomic_DNA"/>
</dbReference>
<dbReference type="AlphaFoldDB" id="K6X7M9"/>
<dbReference type="STRING" id="1127673.GLIP_4023"/>
<gene>
    <name evidence="1" type="ORF">GLIP_4023</name>
</gene>
<dbReference type="Proteomes" id="UP000006334">
    <property type="component" value="Unassembled WGS sequence"/>
</dbReference>
<sequence>MYPNSFFALFCFLVPKQPLNAGFDGDSFDCILMLPEGE</sequence>
<protein>
    <submittedName>
        <fullName evidence="1">Uncharacterized protein</fullName>
    </submittedName>
</protein>
<evidence type="ECO:0000313" key="2">
    <source>
        <dbReference type="Proteomes" id="UP000006334"/>
    </source>
</evidence>
<name>K6X7M9_9ALTE</name>
<evidence type="ECO:0000313" key="1">
    <source>
        <dbReference type="EMBL" id="GAC16634.1"/>
    </source>
</evidence>
<proteinExistence type="predicted"/>
<organism evidence="1 2">
    <name type="scientific">Aliiglaciecola lipolytica E3</name>
    <dbReference type="NCBI Taxonomy" id="1127673"/>
    <lineage>
        <taxon>Bacteria</taxon>
        <taxon>Pseudomonadati</taxon>
        <taxon>Pseudomonadota</taxon>
        <taxon>Gammaproteobacteria</taxon>
        <taxon>Alteromonadales</taxon>
        <taxon>Alteromonadaceae</taxon>
        <taxon>Aliiglaciecola</taxon>
    </lineage>
</organism>
<accession>K6X7M9</accession>
<reference evidence="1 2" key="1">
    <citation type="journal article" date="2017" name="Antonie Van Leeuwenhoek">
        <title>Rhizobium rhizosphaerae sp. nov., a novel species isolated from rice rhizosphere.</title>
        <authorList>
            <person name="Zhao J.J."/>
            <person name="Zhang J."/>
            <person name="Zhang R.J."/>
            <person name="Zhang C.W."/>
            <person name="Yin H.Q."/>
            <person name="Zhang X.X."/>
        </authorList>
    </citation>
    <scope>NUCLEOTIDE SEQUENCE [LARGE SCALE GENOMIC DNA]</scope>
    <source>
        <strain evidence="1 2">E3</strain>
    </source>
</reference>
<comment type="caution">
    <text evidence="1">The sequence shown here is derived from an EMBL/GenBank/DDBJ whole genome shotgun (WGS) entry which is preliminary data.</text>
</comment>